<evidence type="ECO:0000313" key="3">
    <source>
        <dbReference type="Proteomes" id="UP001500191"/>
    </source>
</evidence>
<gene>
    <name evidence="2" type="ORF">GCM10008937_02030</name>
</gene>
<organism evidence="2 3">
    <name type="scientific">Deinococcus depolymerans</name>
    <dbReference type="NCBI Taxonomy" id="392408"/>
    <lineage>
        <taxon>Bacteria</taxon>
        <taxon>Thermotogati</taxon>
        <taxon>Deinococcota</taxon>
        <taxon>Deinococci</taxon>
        <taxon>Deinococcales</taxon>
        <taxon>Deinococcaceae</taxon>
        <taxon>Deinococcus</taxon>
    </lineage>
</organism>
<protein>
    <submittedName>
        <fullName evidence="2">DUF4258 domain-containing protein</fullName>
    </submittedName>
</protein>
<feature type="compositionally biased region" description="Basic residues" evidence="1">
    <location>
        <begin position="1"/>
        <end position="10"/>
    </location>
</feature>
<feature type="region of interest" description="Disordered" evidence="1">
    <location>
        <begin position="71"/>
        <end position="98"/>
    </location>
</feature>
<reference evidence="3" key="1">
    <citation type="journal article" date="2019" name="Int. J. Syst. Evol. Microbiol.">
        <title>The Global Catalogue of Microorganisms (GCM) 10K type strain sequencing project: providing services to taxonomists for standard genome sequencing and annotation.</title>
        <authorList>
            <consortium name="The Broad Institute Genomics Platform"/>
            <consortium name="The Broad Institute Genome Sequencing Center for Infectious Disease"/>
            <person name="Wu L."/>
            <person name="Ma J."/>
        </authorList>
    </citation>
    <scope>NUCLEOTIDE SEQUENCE [LARGE SCALE GENOMIC DNA]</scope>
    <source>
        <strain evidence="3">JCM 14368</strain>
    </source>
</reference>
<name>A0ABP3LDI0_9DEIO</name>
<accession>A0ABP3LDI0</accession>
<proteinExistence type="predicted"/>
<dbReference type="EMBL" id="BAAADB010000003">
    <property type="protein sequence ID" value="GAA0498510.1"/>
    <property type="molecule type" value="Genomic_DNA"/>
</dbReference>
<feature type="region of interest" description="Disordered" evidence="1">
    <location>
        <begin position="1"/>
        <end position="58"/>
    </location>
</feature>
<sequence>MSRGAPRAHRPGPAGEATGQPGIIPEVFAVTKQSSRPGGNPPPRAARPAPTNGPQTGMDLLVLRAQLARAEKAARRAQHAPPPVRAAPQAPVKPQREADLAGVSTDEFSLSRAHARLREAVYDGRYHLCDHAIGHARAEGFLEHDVMNVLLTGRVRAVYTEDRRWLVCGYFEACGVKLPLHVVAEHARDGFVDIVTAFVPKQPHHIISRARLAVMLRYDDQTIRARTAHAGNRVGHRGKGRWKKSA</sequence>
<evidence type="ECO:0000256" key="1">
    <source>
        <dbReference type="SAM" id="MobiDB-lite"/>
    </source>
</evidence>
<dbReference type="Proteomes" id="UP001500191">
    <property type="component" value="Unassembled WGS sequence"/>
</dbReference>
<comment type="caution">
    <text evidence="2">The sequence shown here is derived from an EMBL/GenBank/DDBJ whole genome shotgun (WGS) entry which is preliminary data.</text>
</comment>
<keyword evidence="3" id="KW-1185">Reference proteome</keyword>
<evidence type="ECO:0000313" key="2">
    <source>
        <dbReference type="EMBL" id="GAA0498510.1"/>
    </source>
</evidence>